<dbReference type="FunFam" id="2.60.40.60:FF:000020">
    <property type="entry name" value="Dachsous cadherin-related 1b"/>
    <property type="match status" value="1"/>
</dbReference>
<dbReference type="Gene3D" id="2.60.40.60">
    <property type="entry name" value="Cadherins"/>
    <property type="match status" value="3"/>
</dbReference>
<evidence type="ECO:0000313" key="12">
    <source>
        <dbReference type="Proteomes" id="UP000507470"/>
    </source>
</evidence>
<evidence type="ECO:0000256" key="6">
    <source>
        <dbReference type="ARBA" id="ARBA00023136"/>
    </source>
</evidence>
<keyword evidence="2" id="KW-0812">Transmembrane</keyword>
<protein>
    <submittedName>
        <fullName evidence="11">PCDHD1</fullName>
    </submittedName>
</protein>
<name>A0A6J8A433_MYTCO</name>
<dbReference type="InterPro" id="IPR020894">
    <property type="entry name" value="Cadherin_CS"/>
</dbReference>
<dbReference type="PROSITE" id="PS50268">
    <property type="entry name" value="CADHERIN_2"/>
    <property type="match status" value="3"/>
</dbReference>
<dbReference type="CDD" id="cd11304">
    <property type="entry name" value="Cadherin_repeat"/>
    <property type="match status" value="2"/>
</dbReference>
<dbReference type="GO" id="GO:0007156">
    <property type="term" value="P:homophilic cell adhesion via plasma membrane adhesion molecules"/>
    <property type="evidence" value="ECO:0007669"/>
    <property type="project" value="InterPro"/>
</dbReference>
<evidence type="ECO:0000256" key="5">
    <source>
        <dbReference type="ARBA" id="ARBA00022989"/>
    </source>
</evidence>
<proteinExistence type="predicted"/>
<dbReference type="OrthoDB" id="6079343at2759"/>
<evidence type="ECO:0000256" key="8">
    <source>
        <dbReference type="PROSITE-ProRule" id="PRU00043"/>
    </source>
</evidence>
<evidence type="ECO:0000256" key="4">
    <source>
        <dbReference type="ARBA" id="ARBA00022837"/>
    </source>
</evidence>
<dbReference type="Proteomes" id="UP000507470">
    <property type="component" value="Unassembled WGS sequence"/>
</dbReference>
<dbReference type="PANTHER" id="PTHR24028:SF146">
    <property type="entry name" value="CADHERIN 96CB, ISOFORM D-RELATED"/>
    <property type="match status" value="1"/>
</dbReference>
<sequence length="326" mass="35992">MKKTVMKIILLETFLLASAIEKPVISVNTFSSDGKILILESSYVGTAVAALAVSYHTEVVCSIDNDNFTLSKLIAHTYLVKTHATLDREFVSSYVVGVACEDQQLRLSSSVSLNIYIADENDNSPEFQQKSYIYKVPENIPIGTYIFAAEANDQDIGKNGEIVYEIIPNHCGFIIDANTGEVMTSHYHDRESIAAVSFDVIAKDQGSPQRKSNASVTVELQDVNDNKPFFLYPFDDYQFLVSKNCGIGTLIGIVIAFDIDEGRNGQLTFSVKNPDLPFKITTSGEIRSTGDMNKDTRGLYYLTIEASDHGDYSLSSQINVKIVVTD</sequence>
<evidence type="ECO:0000256" key="9">
    <source>
        <dbReference type="SAM" id="SignalP"/>
    </source>
</evidence>
<evidence type="ECO:0000259" key="10">
    <source>
        <dbReference type="PROSITE" id="PS50268"/>
    </source>
</evidence>
<evidence type="ECO:0000256" key="3">
    <source>
        <dbReference type="ARBA" id="ARBA00022737"/>
    </source>
</evidence>
<dbReference type="AlphaFoldDB" id="A0A6J8A433"/>
<evidence type="ECO:0000313" key="11">
    <source>
        <dbReference type="EMBL" id="CAC5361087.1"/>
    </source>
</evidence>
<dbReference type="Pfam" id="PF00028">
    <property type="entry name" value="Cadherin"/>
    <property type="match status" value="2"/>
</dbReference>
<organism evidence="11 12">
    <name type="scientific">Mytilus coruscus</name>
    <name type="common">Sea mussel</name>
    <dbReference type="NCBI Taxonomy" id="42192"/>
    <lineage>
        <taxon>Eukaryota</taxon>
        <taxon>Metazoa</taxon>
        <taxon>Spiralia</taxon>
        <taxon>Lophotrochozoa</taxon>
        <taxon>Mollusca</taxon>
        <taxon>Bivalvia</taxon>
        <taxon>Autobranchia</taxon>
        <taxon>Pteriomorphia</taxon>
        <taxon>Mytilida</taxon>
        <taxon>Mytiloidea</taxon>
        <taxon>Mytilidae</taxon>
        <taxon>Mytilinae</taxon>
        <taxon>Mytilus</taxon>
    </lineage>
</organism>
<dbReference type="SUPFAM" id="SSF49313">
    <property type="entry name" value="Cadherin-like"/>
    <property type="match status" value="3"/>
</dbReference>
<reference evidence="11 12" key="1">
    <citation type="submission" date="2020-06" db="EMBL/GenBank/DDBJ databases">
        <authorList>
            <person name="Li R."/>
            <person name="Bekaert M."/>
        </authorList>
    </citation>
    <scope>NUCLEOTIDE SEQUENCE [LARGE SCALE GENOMIC DNA]</scope>
    <source>
        <strain evidence="12">wild</strain>
    </source>
</reference>
<feature type="signal peptide" evidence="9">
    <location>
        <begin position="1"/>
        <end position="19"/>
    </location>
</feature>
<evidence type="ECO:0000256" key="2">
    <source>
        <dbReference type="ARBA" id="ARBA00022692"/>
    </source>
</evidence>
<keyword evidence="5" id="KW-1133">Transmembrane helix</keyword>
<keyword evidence="3" id="KW-0677">Repeat</keyword>
<feature type="domain" description="Cadherin" evidence="10">
    <location>
        <begin position="64"/>
        <end position="127"/>
    </location>
</feature>
<dbReference type="PANTHER" id="PTHR24028">
    <property type="entry name" value="CADHERIN-87A"/>
    <property type="match status" value="1"/>
</dbReference>
<keyword evidence="4 8" id="KW-0106">Calcium</keyword>
<gene>
    <name evidence="11" type="ORF">MCOR_3340</name>
</gene>
<dbReference type="EMBL" id="CACVKT020000583">
    <property type="protein sequence ID" value="CAC5361087.1"/>
    <property type="molecule type" value="Genomic_DNA"/>
</dbReference>
<dbReference type="InterPro" id="IPR015919">
    <property type="entry name" value="Cadherin-like_sf"/>
</dbReference>
<keyword evidence="9" id="KW-0732">Signal</keyword>
<dbReference type="GO" id="GO:0005509">
    <property type="term" value="F:calcium ion binding"/>
    <property type="evidence" value="ECO:0007669"/>
    <property type="project" value="UniProtKB-UniRule"/>
</dbReference>
<dbReference type="SMART" id="SM00112">
    <property type="entry name" value="CA"/>
    <property type="match status" value="3"/>
</dbReference>
<feature type="chain" id="PRO_5026656001" evidence="9">
    <location>
        <begin position="20"/>
        <end position="326"/>
    </location>
</feature>
<feature type="domain" description="Cadherin" evidence="10">
    <location>
        <begin position="233"/>
        <end position="326"/>
    </location>
</feature>
<evidence type="ECO:0000256" key="7">
    <source>
        <dbReference type="ARBA" id="ARBA00023180"/>
    </source>
</evidence>
<feature type="domain" description="Cadherin" evidence="10">
    <location>
        <begin position="128"/>
        <end position="230"/>
    </location>
</feature>
<comment type="subcellular location">
    <subcellularLocation>
        <location evidence="1">Membrane</location>
        <topology evidence="1">Single-pass membrane protein</topology>
    </subcellularLocation>
</comment>
<keyword evidence="12" id="KW-1185">Reference proteome</keyword>
<dbReference type="GO" id="GO:0005886">
    <property type="term" value="C:plasma membrane"/>
    <property type="evidence" value="ECO:0007669"/>
    <property type="project" value="InterPro"/>
</dbReference>
<dbReference type="InterPro" id="IPR050174">
    <property type="entry name" value="Protocadherin/Cadherin-CA"/>
</dbReference>
<dbReference type="PROSITE" id="PS00232">
    <property type="entry name" value="CADHERIN_1"/>
    <property type="match status" value="1"/>
</dbReference>
<dbReference type="PRINTS" id="PR00205">
    <property type="entry name" value="CADHERIN"/>
</dbReference>
<keyword evidence="6" id="KW-0472">Membrane</keyword>
<accession>A0A6J8A433</accession>
<keyword evidence="7" id="KW-0325">Glycoprotein</keyword>
<dbReference type="InterPro" id="IPR002126">
    <property type="entry name" value="Cadherin-like_dom"/>
</dbReference>
<evidence type="ECO:0000256" key="1">
    <source>
        <dbReference type="ARBA" id="ARBA00004167"/>
    </source>
</evidence>